<comment type="caution">
    <text evidence="4">The sequence shown here is derived from an EMBL/GenBank/DDBJ whole genome shotgun (WGS) entry which is preliminary data.</text>
</comment>
<feature type="region of interest" description="Disordered" evidence="1">
    <location>
        <begin position="387"/>
        <end position="407"/>
    </location>
</feature>
<accession>A0A1Z5K158</accession>
<evidence type="ECO:0000259" key="3">
    <source>
        <dbReference type="Pfam" id="PF00149"/>
    </source>
</evidence>
<dbReference type="InterPro" id="IPR004843">
    <property type="entry name" value="Calcineurin-like_PHP"/>
</dbReference>
<feature type="compositionally biased region" description="Basic and acidic residues" evidence="1">
    <location>
        <begin position="387"/>
        <end position="397"/>
    </location>
</feature>
<name>A0A1Z5K158_FISSO</name>
<dbReference type="EMBL" id="BDSP01000141">
    <property type="protein sequence ID" value="GAX19977.1"/>
    <property type="molecule type" value="Genomic_DNA"/>
</dbReference>
<proteinExistence type="predicted"/>
<feature type="compositionally biased region" description="Polar residues" evidence="1">
    <location>
        <begin position="398"/>
        <end position="407"/>
    </location>
</feature>
<evidence type="ECO:0000256" key="1">
    <source>
        <dbReference type="SAM" id="MobiDB-lite"/>
    </source>
</evidence>
<dbReference type="CDD" id="cd00838">
    <property type="entry name" value="MPP_superfamily"/>
    <property type="match status" value="1"/>
</dbReference>
<evidence type="ECO:0000313" key="5">
    <source>
        <dbReference type="Proteomes" id="UP000198406"/>
    </source>
</evidence>
<feature type="domain" description="Calcineurin-like phosphoesterase" evidence="3">
    <location>
        <begin position="48"/>
        <end position="143"/>
    </location>
</feature>
<dbReference type="SUPFAM" id="SSF56300">
    <property type="entry name" value="Metallo-dependent phosphatases"/>
    <property type="match status" value="1"/>
</dbReference>
<feature type="signal peptide" evidence="2">
    <location>
        <begin position="1"/>
        <end position="26"/>
    </location>
</feature>
<gene>
    <name evidence="4" type="ORF">FisN_1Lh548</name>
</gene>
<dbReference type="InterPro" id="IPR052963">
    <property type="entry name" value="Pantetheine_PDE"/>
</dbReference>
<organism evidence="4 5">
    <name type="scientific">Fistulifera solaris</name>
    <name type="common">Oleaginous diatom</name>
    <dbReference type="NCBI Taxonomy" id="1519565"/>
    <lineage>
        <taxon>Eukaryota</taxon>
        <taxon>Sar</taxon>
        <taxon>Stramenopiles</taxon>
        <taxon>Ochrophyta</taxon>
        <taxon>Bacillariophyta</taxon>
        <taxon>Bacillariophyceae</taxon>
        <taxon>Bacillariophycidae</taxon>
        <taxon>Naviculales</taxon>
        <taxon>Naviculaceae</taxon>
        <taxon>Fistulifera</taxon>
    </lineage>
</organism>
<dbReference type="Proteomes" id="UP000198406">
    <property type="component" value="Unassembled WGS sequence"/>
</dbReference>
<keyword evidence="5" id="KW-1185">Reference proteome</keyword>
<dbReference type="GO" id="GO:0016787">
    <property type="term" value="F:hydrolase activity"/>
    <property type="evidence" value="ECO:0007669"/>
    <property type="project" value="InterPro"/>
</dbReference>
<dbReference type="AlphaFoldDB" id="A0A1Z5K158"/>
<evidence type="ECO:0000256" key="2">
    <source>
        <dbReference type="SAM" id="SignalP"/>
    </source>
</evidence>
<dbReference type="OrthoDB" id="550558at2759"/>
<reference evidence="4 5" key="1">
    <citation type="journal article" date="2015" name="Plant Cell">
        <title>Oil accumulation by the oleaginous diatom Fistulifera solaris as revealed by the genome and transcriptome.</title>
        <authorList>
            <person name="Tanaka T."/>
            <person name="Maeda Y."/>
            <person name="Veluchamy A."/>
            <person name="Tanaka M."/>
            <person name="Abida H."/>
            <person name="Marechal E."/>
            <person name="Bowler C."/>
            <person name="Muto M."/>
            <person name="Sunaga Y."/>
            <person name="Tanaka M."/>
            <person name="Yoshino T."/>
            <person name="Taniguchi T."/>
            <person name="Fukuda Y."/>
            <person name="Nemoto M."/>
            <person name="Matsumoto M."/>
            <person name="Wong P.S."/>
            <person name="Aburatani S."/>
            <person name="Fujibuchi W."/>
        </authorList>
    </citation>
    <scope>NUCLEOTIDE SEQUENCE [LARGE SCALE GENOMIC DNA]</scope>
    <source>
        <strain evidence="4 5">JPCC DA0580</strain>
    </source>
</reference>
<sequence>MVNRSFPFFVAQCVAILLAIASKGQALTDAISPRTPSSTFKTIHGVKRVFCLSDLHTDHVENMEWLRQNVAASDLCQDDLLIVAGDISHESRRLQESLRLLRQACQIFFLPGNHEAWIGRHDKFESSFDKLYRVERTCRMHGVHVDPLFLDGNSPLWVVPLQSWYDGTLSFNEELCKDFGAFPWVDFIRCRWSPHDFPPMSKPNKRIPEGLVEYFHDTYNTPILWNILSSQTALHRNQKSALLTVSHFLPNKQCLPDWNDLEADENDFSMTWLNHGAGEMSAKFAKVAGSKKLDDQLRSLSGHFSRHVHVFGHSHRPKDFEYRGVRYIHNPLGKPRERTLHMVNPNVTFQCIWNVEEQGEISGPTVLRYWEQFGGGTEALRDRLKEVKGGRYSRSSDTKNSSQSTVY</sequence>
<dbReference type="Gene3D" id="3.60.21.10">
    <property type="match status" value="1"/>
</dbReference>
<dbReference type="PANTHER" id="PTHR36492">
    <property type="match status" value="1"/>
</dbReference>
<feature type="chain" id="PRO_5011989494" description="Calcineurin-like phosphoesterase domain-containing protein" evidence="2">
    <location>
        <begin position="27"/>
        <end position="407"/>
    </location>
</feature>
<evidence type="ECO:0000313" key="4">
    <source>
        <dbReference type="EMBL" id="GAX19977.1"/>
    </source>
</evidence>
<keyword evidence="2" id="KW-0732">Signal</keyword>
<dbReference type="InterPro" id="IPR029052">
    <property type="entry name" value="Metallo-depent_PP-like"/>
</dbReference>
<dbReference type="Pfam" id="PF00149">
    <property type="entry name" value="Metallophos"/>
    <property type="match status" value="1"/>
</dbReference>
<dbReference type="PANTHER" id="PTHR36492:SF2">
    <property type="entry name" value="[ACYL-CARRIER-PROTEIN] PHOSPHODIESTERASE PPTH"/>
    <property type="match status" value="1"/>
</dbReference>
<protein>
    <recommendedName>
        <fullName evidence="3">Calcineurin-like phosphoesterase domain-containing protein</fullName>
    </recommendedName>
</protein>
<dbReference type="InParanoid" id="A0A1Z5K158"/>